<accession>A0A392U1G0</accession>
<evidence type="ECO:0000313" key="3">
    <source>
        <dbReference type="Proteomes" id="UP000265520"/>
    </source>
</evidence>
<proteinExistence type="predicted"/>
<keyword evidence="3" id="KW-1185">Reference proteome</keyword>
<evidence type="ECO:0000256" key="1">
    <source>
        <dbReference type="SAM" id="MobiDB-lite"/>
    </source>
</evidence>
<evidence type="ECO:0000313" key="2">
    <source>
        <dbReference type="EMBL" id="MCI66587.1"/>
    </source>
</evidence>
<feature type="region of interest" description="Disordered" evidence="1">
    <location>
        <begin position="1"/>
        <end position="24"/>
    </location>
</feature>
<feature type="non-terminal residue" evidence="2">
    <location>
        <position position="24"/>
    </location>
</feature>
<sequence>MSTEEANPEKAQPASENMEPEADT</sequence>
<name>A0A392U1G0_9FABA</name>
<dbReference type="Proteomes" id="UP000265520">
    <property type="component" value="Unassembled WGS sequence"/>
</dbReference>
<dbReference type="EMBL" id="LXQA010698320">
    <property type="protein sequence ID" value="MCI66587.1"/>
    <property type="molecule type" value="Genomic_DNA"/>
</dbReference>
<comment type="caution">
    <text evidence="2">The sequence shown here is derived from an EMBL/GenBank/DDBJ whole genome shotgun (WGS) entry which is preliminary data.</text>
</comment>
<protein>
    <submittedName>
        <fullName evidence="2">Uncharacterized protein</fullName>
    </submittedName>
</protein>
<organism evidence="2 3">
    <name type="scientific">Trifolium medium</name>
    <dbReference type="NCBI Taxonomy" id="97028"/>
    <lineage>
        <taxon>Eukaryota</taxon>
        <taxon>Viridiplantae</taxon>
        <taxon>Streptophyta</taxon>
        <taxon>Embryophyta</taxon>
        <taxon>Tracheophyta</taxon>
        <taxon>Spermatophyta</taxon>
        <taxon>Magnoliopsida</taxon>
        <taxon>eudicotyledons</taxon>
        <taxon>Gunneridae</taxon>
        <taxon>Pentapetalae</taxon>
        <taxon>rosids</taxon>
        <taxon>fabids</taxon>
        <taxon>Fabales</taxon>
        <taxon>Fabaceae</taxon>
        <taxon>Papilionoideae</taxon>
        <taxon>50 kb inversion clade</taxon>
        <taxon>NPAAA clade</taxon>
        <taxon>Hologalegina</taxon>
        <taxon>IRL clade</taxon>
        <taxon>Trifolieae</taxon>
        <taxon>Trifolium</taxon>
    </lineage>
</organism>
<reference evidence="2 3" key="1">
    <citation type="journal article" date="2018" name="Front. Plant Sci.">
        <title>Red Clover (Trifolium pratense) and Zigzag Clover (T. medium) - A Picture of Genomic Similarities and Differences.</title>
        <authorList>
            <person name="Dluhosova J."/>
            <person name="Istvanek J."/>
            <person name="Nedelnik J."/>
            <person name="Repkova J."/>
        </authorList>
    </citation>
    <scope>NUCLEOTIDE SEQUENCE [LARGE SCALE GENOMIC DNA]</scope>
    <source>
        <strain evidence="3">cv. 10/8</strain>
        <tissue evidence="2">Leaf</tissue>
    </source>
</reference>
<dbReference type="AlphaFoldDB" id="A0A392U1G0"/>